<reference evidence="3" key="1">
    <citation type="submission" date="2016-02" db="EMBL/GenBank/DDBJ databases">
        <title>Draft Genome Sequence of Sporotomaculum syntrophicum Strain FB, a Syntrophic Benzoate Degrader.</title>
        <authorList>
            <person name="Nobu M.K."/>
            <person name="Narihiro T."/>
            <person name="Qiu Y.-L."/>
            <person name="Ohashi A."/>
            <person name="Liu W.-T."/>
            <person name="Yuji S."/>
        </authorList>
    </citation>
    <scope>NUCLEOTIDE SEQUENCE</scope>
    <source>
        <strain evidence="3">FB</strain>
    </source>
</reference>
<proteinExistence type="predicted"/>
<protein>
    <submittedName>
        <fullName evidence="3">NADH oxidase</fullName>
        <ecNumber evidence="3">1.-.-.-</ecNumber>
    </submittedName>
</protein>
<evidence type="ECO:0000313" key="4">
    <source>
        <dbReference type="Proteomes" id="UP000798488"/>
    </source>
</evidence>
<dbReference type="EMBL" id="LSRS01000005">
    <property type="protein sequence ID" value="KAF1084341.1"/>
    <property type="molecule type" value="Genomic_DNA"/>
</dbReference>
<dbReference type="AlphaFoldDB" id="A0A9D3AXE2"/>
<keyword evidence="2 3" id="KW-0560">Oxidoreductase</keyword>
<comment type="caution">
    <text evidence="3">The sequence shown here is derived from an EMBL/GenBank/DDBJ whole genome shotgun (WGS) entry which is preliminary data.</text>
</comment>
<dbReference type="RefSeq" id="WP_243153019.1">
    <property type="nucleotide sequence ID" value="NZ_LSRS01000005.1"/>
</dbReference>
<evidence type="ECO:0000256" key="1">
    <source>
        <dbReference type="ARBA" id="ARBA00022630"/>
    </source>
</evidence>
<accession>A0A9D3AXE2</accession>
<dbReference type="InterPro" id="IPR051799">
    <property type="entry name" value="NADH_flavin_oxidoreductase"/>
</dbReference>
<dbReference type="Gene3D" id="3.20.20.70">
    <property type="entry name" value="Aldolase class I"/>
    <property type="match status" value="1"/>
</dbReference>
<dbReference type="EC" id="1.-.-.-" evidence="3"/>
<dbReference type="Proteomes" id="UP000798488">
    <property type="component" value="Unassembled WGS sequence"/>
</dbReference>
<gene>
    <name evidence="3" type="ORF">SPSYN_02117</name>
</gene>
<evidence type="ECO:0000313" key="3">
    <source>
        <dbReference type="EMBL" id="KAF1084341.1"/>
    </source>
</evidence>
<organism evidence="3 4">
    <name type="scientific">Sporotomaculum syntrophicum</name>
    <dbReference type="NCBI Taxonomy" id="182264"/>
    <lineage>
        <taxon>Bacteria</taxon>
        <taxon>Bacillati</taxon>
        <taxon>Bacillota</taxon>
        <taxon>Clostridia</taxon>
        <taxon>Eubacteriales</taxon>
        <taxon>Desulfallaceae</taxon>
        <taxon>Sporotomaculum</taxon>
    </lineage>
</organism>
<evidence type="ECO:0000256" key="2">
    <source>
        <dbReference type="ARBA" id="ARBA00023002"/>
    </source>
</evidence>
<dbReference type="PANTHER" id="PTHR43656:SF2">
    <property type="entry name" value="BINDING OXIDOREDUCTASE, PUTATIVE (AFU_ORTHOLOGUE AFUA_2G08260)-RELATED"/>
    <property type="match status" value="1"/>
</dbReference>
<dbReference type="PANTHER" id="PTHR43656">
    <property type="entry name" value="BINDING OXIDOREDUCTASE, PUTATIVE (AFU_ORTHOLOGUE AFUA_2G08260)-RELATED"/>
    <property type="match status" value="1"/>
</dbReference>
<dbReference type="GO" id="GO:0016491">
    <property type="term" value="F:oxidoreductase activity"/>
    <property type="evidence" value="ECO:0007669"/>
    <property type="project" value="UniProtKB-KW"/>
</dbReference>
<dbReference type="InterPro" id="IPR013785">
    <property type="entry name" value="Aldolase_TIM"/>
</dbReference>
<keyword evidence="4" id="KW-1185">Reference proteome</keyword>
<sequence>MANMITFSKTCNILNQDIQAMRRTVVNKYPILVKLNCQDYIENGLNVDDSLQVAHRLANAGVDAIESSRTGINSLEKEDYYRNEARAFKREIRITLILVGGIRSYELAEKLVENEEVDYISMCRPFIMEPGLINQWASGDHSKALCKPDNACLKSGRKGTGVRCLVKSV</sequence>
<keyword evidence="1" id="KW-0285">Flavoprotein</keyword>
<name>A0A9D3AXE2_9FIRM</name>
<dbReference type="SUPFAM" id="SSF51395">
    <property type="entry name" value="FMN-linked oxidoreductases"/>
    <property type="match status" value="1"/>
</dbReference>